<dbReference type="AlphaFoldDB" id="A0A9D1ITX1"/>
<gene>
    <name evidence="2" type="ORF">IAB67_03155</name>
</gene>
<name>A0A9D1ITX1_9CLOT</name>
<feature type="chain" id="PRO_5039721193" evidence="1">
    <location>
        <begin position="24"/>
        <end position="56"/>
    </location>
</feature>
<comment type="caution">
    <text evidence="2">The sequence shown here is derived from an EMBL/GenBank/DDBJ whole genome shotgun (WGS) entry which is preliminary data.</text>
</comment>
<proteinExistence type="predicted"/>
<reference evidence="2" key="2">
    <citation type="journal article" date="2021" name="PeerJ">
        <title>Extensive microbial diversity within the chicken gut microbiome revealed by metagenomics and culture.</title>
        <authorList>
            <person name="Gilroy R."/>
            <person name="Ravi A."/>
            <person name="Getino M."/>
            <person name="Pursley I."/>
            <person name="Horton D.L."/>
            <person name="Alikhan N.F."/>
            <person name="Baker D."/>
            <person name="Gharbi K."/>
            <person name="Hall N."/>
            <person name="Watson M."/>
            <person name="Adriaenssens E.M."/>
            <person name="Foster-Nyarko E."/>
            <person name="Jarju S."/>
            <person name="Secka A."/>
            <person name="Antonio M."/>
            <person name="Oren A."/>
            <person name="Chaudhuri R.R."/>
            <person name="La Ragione R."/>
            <person name="Hildebrand F."/>
            <person name="Pallen M.J."/>
        </authorList>
    </citation>
    <scope>NUCLEOTIDE SEQUENCE</scope>
    <source>
        <strain evidence="2">CHK191-8634</strain>
    </source>
</reference>
<sequence>MKRIVSSLLICCLLAAMAGPVSAYDSSGITLLPENLSHVTYLGCGLYSFRRHIVSG</sequence>
<evidence type="ECO:0000313" key="2">
    <source>
        <dbReference type="EMBL" id="HIU43277.1"/>
    </source>
</evidence>
<accession>A0A9D1ITX1</accession>
<dbReference type="Proteomes" id="UP000824073">
    <property type="component" value="Unassembled WGS sequence"/>
</dbReference>
<protein>
    <submittedName>
        <fullName evidence="2">Uncharacterized protein</fullName>
    </submittedName>
</protein>
<evidence type="ECO:0000256" key="1">
    <source>
        <dbReference type="SAM" id="SignalP"/>
    </source>
</evidence>
<feature type="signal peptide" evidence="1">
    <location>
        <begin position="1"/>
        <end position="23"/>
    </location>
</feature>
<reference evidence="2" key="1">
    <citation type="submission" date="2020-10" db="EMBL/GenBank/DDBJ databases">
        <authorList>
            <person name="Gilroy R."/>
        </authorList>
    </citation>
    <scope>NUCLEOTIDE SEQUENCE</scope>
    <source>
        <strain evidence="2">CHK191-8634</strain>
    </source>
</reference>
<evidence type="ECO:0000313" key="3">
    <source>
        <dbReference type="Proteomes" id="UP000824073"/>
    </source>
</evidence>
<dbReference type="EMBL" id="DVMR01000033">
    <property type="protein sequence ID" value="HIU43277.1"/>
    <property type="molecule type" value="Genomic_DNA"/>
</dbReference>
<organism evidence="2 3">
    <name type="scientific">Candidatus Ventrousia excrementavium</name>
    <dbReference type="NCBI Taxonomy" id="2840961"/>
    <lineage>
        <taxon>Bacteria</taxon>
        <taxon>Bacillati</taxon>
        <taxon>Bacillota</taxon>
        <taxon>Clostridia</taxon>
        <taxon>Eubacteriales</taxon>
        <taxon>Clostridiaceae</taxon>
        <taxon>Clostridiaceae incertae sedis</taxon>
        <taxon>Candidatus Ventrousia</taxon>
    </lineage>
</organism>
<keyword evidence="1" id="KW-0732">Signal</keyword>